<proteinExistence type="predicted"/>
<gene>
    <name evidence="1" type="ORF">F5544_13375</name>
</gene>
<organism evidence="1 2">
    <name type="scientific">Nocardia arthritidis</name>
    <dbReference type="NCBI Taxonomy" id="228602"/>
    <lineage>
        <taxon>Bacteria</taxon>
        <taxon>Bacillati</taxon>
        <taxon>Actinomycetota</taxon>
        <taxon>Actinomycetes</taxon>
        <taxon>Mycobacteriales</taxon>
        <taxon>Nocardiaceae</taxon>
        <taxon>Nocardia</taxon>
    </lineage>
</organism>
<dbReference type="Proteomes" id="UP000503540">
    <property type="component" value="Chromosome"/>
</dbReference>
<protein>
    <submittedName>
        <fullName evidence="1">Uncharacterized protein</fullName>
    </submittedName>
</protein>
<reference evidence="1 2" key="1">
    <citation type="journal article" date="2019" name="ACS Chem. Biol.">
        <title>Identification and Mobilization of a Cryptic Antibiotic Biosynthesis Gene Locus from a Human-Pathogenic Nocardia Isolate.</title>
        <authorList>
            <person name="Herisse M."/>
            <person name="Ishida K."/>
            <person name="Porter J.L."/>
            <person name="Howden B."/>
            <person name="Hertweck C."/>
            <person name="Stinear T.P."/>
            <person name="Pidot S.J."/>
        </authorList>
    </citation>
    <scope>NUCLEOTIDE SEQUENCE [LARGE SCALE GENOMIC DNA]</scope>
    <source>
        <strain evidence="1 2">AUSMDU00012717</strain>
    </source>
</reference>
<accession>A0A6G9YBN2</accession>
<name>A0A6G9YBN2_9NOCA</name>
<dbReference type="EMBL" id="CP046172">
    <property type="protein sequence ID" value="QIS10564.1"/>
    <property type="molecule type" value="Genomic_DNA"/>
</dbReference>
<evidence type="ECO:0000313" key="2">
    <source>
        <dbReference type="Proteomes" id="UP000503540"/>
    </source>
</evidence>
<evidence type="ECO:0000313" key="1">
    <source>
        <dbReference type="EMBL" id="QIS10564.1"/>
    </source>
</evidence>
<dbReference type="AlphaFoldDB" id="A0A6G9YBN2"/>
<dbReference type="KEGG" id="nah:F5544_13375"/>
<keyword evidence="2" id="KW-1185">Reference proteome</keyword>
<sequence length="45" mass="5060">MYDIPSRDDVTKVVVTKETVMNNVMPTVVPRGPLCRERRDTGIAV</sequence>